<evidence type="ECO:0000256" key="3">
    <source>
        <dbReference type="ARBA" id="ARBA00022670"/>
    </source>
</evidence>
<keyword evidence="3" id="KW-0645">Protease</keyword>
<dbReference type="EC" id="3.4.19.12" evidence="2"/>
<comment type="caution">
    <text evidence="7">The sequence shown here is derived from an EMBL/GenBank/DDBJ whole genome shotgun (WGS) entry which is preliminary data.</text>
</comment>
<accession>A0AAN6H1V4</accession>
<organism evidence="7 8">
    <name type="scientific">Friedmanniomyces endolithicus</name>
    <dbReference type="NCBI Taxonomy" id="329885"/>
    <lineage>
        <taxon>Eukaryota</taxon>
        <taxon>Fungi</taxon>
        <taxon>Dikarya</taxon>
        <taxon>Ascomycota</taxon>
        <taxon>Pezizomycotina</taxon>
        <taxon>Dothideomycetes</taxon>
        <taxon>Dothideomycetidae</taxon>
        <taxon>Mycosphaerellales</taxon>
        <taxon>Teratosphaeriaceae</taxon>
        <taxon>Friedmanniomyces</taxon>
    </lineage>
</organism>
<dbReference type="GO" id="GO:0004843">
    <property type="term" value="F:cysteine-type deubiquitinase activity"/>
    <property type="evidence" value="ECO:0007669"/>
    <property type="project" value="UniProtKB-EC"/>
</dbReference>
<protein>
    <recommendedName>
        <fullName evidence="2">ubiquitinyl hydrolase 1</fullName>
        <ecNumber evidence="2">3.4.19.12</ecNumber>
    </recommendedName>
</protein>
<dbReference type="Proteomes" id="UP001175353">
    <property type="component" value="Unassembled WGS sequence"/>
</dbReference>
<name>A0AAN6H1V4_9PEZI</name>
<evidence type="ECO:0000256" key="5">
    <source>
        <dbReference type="ARBA" id="ARBA00022801"/>
    </source>
</evidence>
<dbReference type="InterPro" id="IPR051346">
    <property type="entry name" value="OTU_Deubiquitinase"/>
</dbReference>
<reference evidence="7" key="1">
    <citation type="submission" date="2023-06" db="EMBL/GenBank/DDBJ databases">
        <title>Black Yeasts Isolated from many extreme environments.</title>
        <authorList>
            <person name="Coleine C."/>
            <person name="Stajich J.E."/>
            <person name="Selbmann L."/>
        </authorList>
    </citation>
    <scope>NUCLEOTIDE SEQUENCE</scope>
    <source>
        <strain evidence="7">CCFEE 5200</strain>
    </source>
</reference>
<dbReference type="EMBL" id="JAUJLE010000911">
    <property type="protein sequence ID" value="KAK0950103.1"/>
    <property type="molecule type" value="Genomic_DNA"/>
</dbReference>
<sequence>MQYAENLQGTPLAPHALHLNDEHKLQAYEYDMGAPRPPLHEDFIRLFREFALQRRLGKRIAIVPNSAITRYAALETLVIDSHGEVSGMRSAPSKHEAFSAVNTNWSFREEQDRKLSASGWDIGKKKALPTTGFSGTNDSRTALPLHVHQLDLPTHLHTNPLVLDYLIRDGNGVESIPAPPSRINVLTSDAERLLDMVFNLDSPARVILYVGAQILELSNVKVAEHWLALSDSSVQAVVFFNQLDELSVINRKGRIEVLQTSAFATQLDVCLVFLDGSHTRGIDLPLPETYRAAVTLGAGLTKDRLTQPSMRTRKLGQGQTLVFCVPAEIEAKILLCTAKC</sequence>
<evidence type="ECO:0000256" key="4">
    <source>
        <dbReference type="ARBA" id="ARBA00022786"/>
    </source>
</evidence>
<dbReference type="GO" id="GO:0006508">
    <property type="term" value="P:proteolysis"/>
    <property type="evidence" value="ECO:0007669"/>
    <property type="project" value="UniProtKB-KW"/>
</dbReference>
<proteinExistence type="predicted"/>
<evidence type="ECO:0000313" key="7">
    <source>
        <dbReference type="EMBL" id="KAK0950103.1"/>
    </source>
</evidence>
<dbReference type="AlphaFoldDB" id="A0AAN6H1V4"/>
<evidence type="ECO:0000256" key="1">
    <source>
        <dbReference type="ARBA" id="ARBA00000707"/>
    </source>
</evidence>
<keyword evidence="8" id="KW-1185">Reference proteome</keyword>
<evidence type="ECO:0000256" key="6">
    <source>
        <dbReference type="ARBA" id="ARBA00022807"/>
    </source>
</evidence>
<comment type="catalytic activity">
    <reaction evidence="1">
        <text>Thiol-dependent hydrolysis of ester, thioester, amide, peptide and isopeptide bonds formed by the C-terminal Gly of ubiquitin (a 76-residue protein attached to proteins as an intracellular targeting signal).</text>
        <dbReference type="EC" id="3.4.19.12"/>
    </reaction>
</comment>
<evidence type="ECO:0000256" key="2">
    <source>
        <dbReference type="ARBA" id="ARBA00012759"/>
    </source>
</evidence>
<evidence type="ECO:0000313" key="8">
    <source>
        <dbReference type="Proteomes" id="UP001175353"/>
    </source>
</evidence>
<keyword evidence="5" id="KW-0378">Hydrolase</keyword>
<keyword evidence="6" id="KW-0788">Thiol protease</keyword>
<dbReference type="PANTHER" id="PTHR13367">
    <property type="entry name" value="UBIQUITIN THIOESTERASE"/>
    <property type="match status" value="1"/>
</dbReference>
<dbReference type="PANTHER" id="PTHR13367:SF34">
    <property type="match status" value="1"/>
</dbReference>
<keyword evidence="4" id="KW-0833">Ubl conjugation pathway</keyword>
<gene>
    <name evidence="7" type="ORF">LTR91_025917</name>
</gene>